<name>A0ABP8LMK3_9BACT</name>
<dbReference type="InterPro" id="IPR003661">
    <property type="entry name" value="HisK_dim/P_dom"/>
</dbReference>
<keyword evidence="4" id="KW-0808">Transferase</keyword>
<dbReference type="Gene3D" id="3.30.565.10">
    <property type="entry name" value="Histidine kinase-like ATPase, C-terminal domain"/>
    <property type="match status" value="1"/>
</dbReference>
<dbReference type="Pfam" id="PF00512">
    <property type="entry name" value="HisKA"/>
    <property type="match status" value="1"/>
</dbReference>
<accession>A0ABP8LMK3</accession>
<dbReference type="PRINTS" id="PR00344">
    <property type="entry name" value="BCTRLSENSOR"/>
</dbReference>
<dbReference type="InterPro" id="IPR036890">
    <property type="entry name" value="HATPase_C_sf"/>
</dbReference>
<dbReference type="Gene3D" id="1.10.287.130">
    <property type="match status" value="1"/>
</dbReference>
<dbReference type="SUPFAM" id="SSF47384">
    <property type="entry name" value="Homodimeric domain of signal transducing histidine kinase"/>
    <property type="match status" value="1"/>
</dbReference>
<organism evidence="10 11">
    <name type="scientific">Ravibacter arvi</name>
    <dbReference type="NCBI Taxonomy" id="2051041"/>
    <lineage>
        <taxon>Bacteria</taxon>
        <taxon>Pseudomonadati</taxon>
        <taxon>Bacteroidota</taxon>
        <taxon>Cytophagia</taxon>
        <taxon>Cytophagales</taxon>
        <taxon>Spirosomataceae</taxon>
        <taxon>Ravibacter</taxon>
    </lineage>
</organism>
<dbReference type="InterPro" id="IPR050351">
    <property type="entry name" value="BphY/WalK/GraS-like"/>
</dbReference>
<evidence type="ECO:0000313" key="10">
    <source>
        <dbReference type="EMBL" id="GAA4432559.1"/>
    </source>
</evidence>
<dbReference type="PANTHER" id="PTHR45453">
    <property type="entry name" value="PHOSPHATE REGULON SENSOR PROTEIN PHOR"/>
    <property type="match status" value="1"/>
</dbReference>
<dbReference type="InterPro" id="IPR005467">
    <property type="entry name" value="His_kinase_dom"/>
</dbReference>
<evidence type="ECO:0000313" key="11">
    <source>
        <dbReference type="Proteomes" id="UP001501508"/>
    </source>
</evidence>
<dbReference type="SUPFAM" id="SSF55874">
    <property type="entry name" value="ATPase domain of HSP90 chaperone/DNA topoisomerase II/histidine kinase"/>
    <property type="match status" value="1"/>
</dbReference>
<reference evidence="11" key="1">
    <citation type="journal article" date="2019" name="Int. J. Syst. Evol. Microbiol.">
        <title>The Global Catalogue of Microorganisms (GCM) 10K type strain sequencing project: providing services to taxonomists for standard genome sequencing and annotation.</title>
        <authorList>
            <consortium name="The Broad Institute Genomics Platform"/>
            <consortium name="The Broad Institute Genome Sequencing Center for Infectious Disease"/>
            <person name="Wu L."/>
            <person name="Ma J."/>
        </authorList>
    </citation>
    <scope>NUCLEOTIDE SEQUENCE [LARGE SCALE GENOMIC DNA]</scope>
    <source>
        <strain evidence="11">JCM 31920</strain>
    </source>
</reference>
<dbReference type="SMART" id="SM00387">
    <property type="entry name" value="HATPase_c"/>
    <property type="match status" value="1"/>
</dbReference>
<dbReference type="InterPro" id="IPR004358">
    <property type="entry name" value="Sig_transdc_His_kin-like_C"/>
</dbReference>
<dbReference type="RefSeq" id="WP_345026430.1">
    <property type="nucleotide sequence ID" value="NZ_BAABEY010000002.1"/>
</dbReference>
<evidence type="ECO:0000256" key="6">
    <source>
        <dbReference type="ARBA" id="ARBA00023012"/>
    </source>
</evidence>
<keyword evidence="5 10" id="KW-0418">Kinase</keyword>
<dbReference type="EC" id="2.7.13.3" evidence="2"/>
<evidence type="ECO:0000256" key="5">
    <source>
        <dbReference type="ARBA" id="ARBA00022777"/>
    </source>
</evidence>
<keyword evidence="3" id="KW-0597">Phosphoprotein</keyword>
<gene>
    <name evidence="10" type="ORF">GCM10023091_04860</name>
</gene>
<dbReference type="Proteomes" id="UP001501508">
    <property type="component" value="Unassembled WGS sequence"/>
</dbReference>
<dbReference type="PANTHER" id="PTHR45453:SF1">
    <property type="entry name" value="PHOSPHATE REGULON SENSOR PROTEIN PHOR"/>
    <property type="match status" value="1"/>
</dbReference>
<dbReference type="EMBL" id="BAABEY010000002">
    <property type="protein sequence ID" value="GAA4432559.1"/>
    <property type="molecule type" value="Genomic_DNA"/>
</dbReference>
<dbReference type="Pfam" id="PF02518">
    <property type="entry name" value="HATPase_c"/>
    <property type="match status" value="1"/>
</dbReference>
<evidence type="ECO:0000256" key="2">
    <source>
        <dbReference type="ARBA" id="ARBA00012438"/>
    </source>
</evidence>
<evidence type="ECO:0000259" key="9">
    <source>
        <dbReference type="PROSITE" id="PS50109"/>
    </source>
</evidence>
<feature type="transmembrane region" description="Helical" evidence="8">
    <location>
        <begin position="6"/>
        <end position="28"/>
    </location>
</feature>
<evidence type="ECO:0000256" key="7">
    <source>
        <dbReference type="SAM" id="MobiDB-lite"/>
    </source>
</evidence>
<keyword evidence="8" id="KW-0472">Membrane</keyword>
<dbReference type="SMART" id="SM00388">
    <property type="entry name" value="HisKA"/>
    <property type="match status" value="1"/>
</dbReference>
<evidence type="ECO:0000256" key="4">
    <source>
        <dbReference type="ARBA" id="ARBA00022679"/>
    </source>
</evidence>
<feature type="region of interest" description="Disordered" evidence="7">
    <location>
        <begin position="82"/>
        <end position="120"/>
    </location>
</feature>
<keyword evidence="11" id="KW-1185">Reference proteome</keyword>
<comment type="catalytic activity">
    <reaction evidence="1">
        <text>ATP + protein L-histidine = ADP + protein N-phospho-L-histidine.</text>
        <dbReference type="EC" id="2.7.13.3"/>
    </reaction>
</comment>
<keyword evidence="8" id="KW-1133">Transmembrane helix</keyword>
<dbReference type="PROSITE" id="PS50109">
    <property type="entry name" value="HIS_KIN"/>
    <property type="match status" value="1"/>
</dbReference>
<proteinExistence type="predicted"/>
<evidence type="ECO:0000256" key="3">
    <source>
        <dbReference type="ARBA" id="ARBA00022553"/>
    </source>
</evidence>
<comment type="caution">
    <text evidence="10">The sequence shown here is derived from an EMBL/GenBank/DDBJ whole genome shotgun (WGS) entry which is preliminary data.</text>
</comment>
<keyword evidence="6" id="KW-0902">Two-component regulatory system</keyword>
<protein>
    <recommendedName>
        <fullName evidence="2">histidine kinase</fullName>
        <ecNumber evidence="2">2.7.13.3</ecNumber>
    </recommendedName>
</protein>
<evidence type="ECO:0000256" key="8">
    <source>
        <dbReference type="SAM" id="Phobius"/>
    </source>
</evidence>
<feature type="transmembrane region" description="Helical" evidence="8">
    <location>
        <begin position="325"/>
        <end position="346"/>
    </location>
</feature>
<keyword evidence="8" id="KW-0812">Transmembrane</keyword>
<dbReference type="GO" id="GO:0016301">
    <property type="term" value="F:kinase activity"/>
    <property type="evidence" value="ECO:0007669"/>
    <property type="project" value="UniProtKB-KW"/>
</dbReference>
<feature type="domain" description="Histidine kinase" evidence="9">
    <location>
        <begin position="365"/>
        <end position="584"/>
    </location>
</feature>
<dbReference type="InterPro" id="IPR003594">
    <property type="entry name" value="HATPase_dom"/>
</dbReference>
<evidence type="ECO:0000256" key="1">
    <source>
        <dbReference type="ARBA" id="ARBA00000085"/>
    </source>
</evidence>
<dbReference type="CDD" id="cd00082">
    <property type="entry name" value="HisKA"/>
    <property type="match status" value="1"/>
</dbReference>
<dbReference type="InterPro" id="IPR036097">
    <property type="entry name" value="HisK_dim/P_sf"/>
</dbReference>
<sequence length="587" mass="66040">MTPGKIKAIVVLMCVSMIGLIGFQWYWIREALKVQNDRFNDKVAEAVQNVAHKLEKQEIVYLLQQRREDEIQKEKLRQMTILARKKGSSPQTDDTSKAPSDPRTWAYGKNSAGRQIPIPHKNGGVQSDALVPSFHQFMEREQQVIDEFFRAQQMGAAGIEEFIRRRMEDEHYWGNALDGFAEAGRRNLQKGKQPEMSLQDHLQKGGAGQKLPAVPKSTQAEELLREVLEEIMYVKRPVRERVNRFLMDSLLRNEFVQNGISLPFSFAVRPHQQPEMLFSTANVKPEDWEKNAYQSVLFPGAGPLSSGILYVYFPDKQKYVLEKTGAMMTGSVALVLVVMMCFYIAVSTIIRQKKLSDIKNDFINNMTHELKTPISTIGLAVDMAMEKSASTGEKGAVRYMEIIGNENRRLGAQVERVLQMAQMDRGSLELRKEMVSIHDLIEKALNSLSVQIEKLNGELSLDYQAGYEEVNADPVHLTNVIYNLVDNAIKYSSGPPEISIATKNVDEGISLSVSDKGIGLTKEHISRIFDRFYRVPTGNLHDVKGFGLGLSYVKKIVDEHQGTVSVSSTIGKGAIFTIWLPFAAAPN</sequence>
<feature type="transmembrane region" description="Helical" evidence="8">
    <location>
        <begin position="296"/>
        <end position="313"/>
    </location>
</feature>